<name>A0A4Q7ZQC1_9ACTN</name>
<dbReference type="GO" id="GO:0003677">
    <property type="term" value="F:DNA binding"/>
    <property type="evidence" value="ECO:0007669"/>
    <property type="project" value="UniProtKB-KW"/>
</dbReference>
<evidence type="ECO:0000313" key="8">
    <source>
        <dbReference type="Proteomes" id="UP000292564"/>
    </source>
</evidence>
<keyword evidence="4" id="KW-0804">Transcription</keyword>
<evidence type="ECO:0000259" key="6">
    <source>
        <dbReference type="Pfam" id="PF04542"/>
    </source>
</evidence>
<evidence type="ECO:0000256" key="4">
    <source>
        <dbReference type="ARBA" id="ARBA00023163"/>
    </source>
</evidence>
<dbReference type="InterPro" id="IPR039425">
    <property type="entry name" value="RNA_pol_sigma-70-like"/>
</dbReference>
<proteinExistence type="predicted"/>
<dbReference type="InterPro" id="IPR007627">
    <property type="entry name" value="RNA_pol_sigma70_r2"/>
</dbReference>
<keyword evidence="8" id="KW-1185">Reference proteome</keyword>
<feature type="domain" description="RNA polymerase sigma-70 region 2" evidence="6">
    <location>
        <begin position="23"/>
        <end position="91"/>
    </location>
</feature>
<comment type="caution">
    <text evidence="7">The sequence shown here is derived from an EMBL/GenBank/DDBJ whole genome shotgun (WGS) entry which is preliminary data.</text>
</comment>
<gene>
    <name evidence="7" type="ORF">EV385_5210</name>
</gene>
<dbReference type="EMBL" id="SHKY01000001">
    <property type="protein sequence ID" value="RZU53297.1"/>
    <property type="molecule type" value="Genomic_DNA"/>
</dbReference>
<dbReference type="PANTHER" id="PTHR43133:SF8">
    <property type="entry name" value="RNA POLYMERASE SIGMA FACTOR HI_1459-RELATED"/>
    <property type="match status" value="1"/>
</dbReference>
<sequence length="770" mass="79633">MTQPVAELVSLARQGDPEAFAEIYRRYRDSVYNFCLRRLRGHQQTADDAVAETFLSVFDSRLQNFTDGYELLPWLLGVARYKTLDQVRRAAENGHVLLVDDLSTVAPGAPAQDLGGNPGADRAQELLDAASAALDPDDSDLLASYLQVYSGRLTREQLATTMDITPAHLNVRLSRLRQRLTDAVLTISLLGQRRMLCPQLTALAPAGAEVSPLLRKRVTGHARECDICRTNGIRLLDPDKLLIAVPFLAAPLLLARRILGRAGAAAPAAQLAAVTAAFSSGAEPATDLARPPTQATPPGGASVPPVAPPSPVGAGGTSESAGAGRPGVSGAVKIGTAVVTAVAVLIGVLATNQIWPFNPNPDNPRAAAPAPPATLPGSAPSGTAPASPGSPSSSAITPAVPGASALPGVSAPTPVAGTGTGPVPAGPVPAGPVPAGPVMWGYASTREYQYQAAVGETIDLHHDWQWGTWRRSTDSALAARSATTTRTGEGRYQVRIPGVGSPFAVVHVSSGAGWGYPQAISCQAVDARNDGVDEVVDVACHDPAGAAKNLPYQVIVADPSRGAAPMVTARYTPNGGTWTFSATGGPARVRRTAAGRYEVTVAGGFAGSGYAVITPQAAASRCRPTQTARTSGGLLVRIACSTDTAWMFSYAEGSGLSHDPGVPAAYVTVTGGASPGVARGRSWSSNGELPTVTRTGVGTYQVKYQSIGKPQVYPADAVSLTATGSPDRYCRTPVWNSYSTKQIVTILVACFDPAGKPTDADFALGYLRAP</sequence>
<feature type="compositionally biased region" description="Low complexity" evidence="5">
    <location>
        <begin position="375"/>
        <end position="399"/>
    </location>
</feature>
<protein>
    <submittedName>
        <fullName evidence="7">RNA polymerase sigma factor (Sigma-70 family)</fullName>
    </submittedName>
</protein>
<dbReference type="PANTHER" id="PTHR43133">
    <property type="entry name" value="RNA POLYMERASE ECF-TYPE SIGMA FACTO"/>
    <property type="match status" value="1"/>
</dbReference>
<evidence type="ECO:0000256" key="1">
    <source>
        <dbReference type="ARBA" id="ARBA00023015"/>
    </source>
</evidence>
<dbReference type="RefSeq" id="WP_165449590.1">
    <property type="nucleotide sequence ID" value="NZ_SHKY01000001.1"/>
</dbReference>
<dbReference type="GO" id="GO:0016987">
    <property type="term" value="F:sigma factor activity"/>
    <property type="evidence" value="ECO:0007669"/>
    <property type="project" value="UniProtKB-KW"/>
</dbReference>
<feature type="region of interest" description="Disordered" evidence="5">
    <location>
        <begin position="283"/>
        <end position="326"/>
    </location>
</feature>
<evidence type="ECO:0000256" key="5">
    <source>
        <dbReference type="SAM" id="MobiDB-lite"/>
    </source>
</evidence>
<dbReference type="Gene3D" id="1.10.1740.10">
    <property type="match status" value="1"/>
</dbReference>
<evidence type="ECO:0000256" key="3">
    <source>
        <dbReference type="ARBA" id="ARBA00023125"/>
    </source>
</evidence>
<dbReference type="SUPFAM" id="SSF88946">
    <property type="entry name" value="Sigma2 domain of RNA polymerase sigma factors"/>
    <property type="match status" value="1"/>
</dbReference>
<organism evidence="7 8">
    <name type="scientific">Krasilnikovia cinnamomea</name>
    <dbReference type="NCBI Taxonomy" id="349313"/>
    <lineage>
        <taxon>Bacteria</taxon>
        <taxon>Bacillati</taxon>
        <taxon>Actinomycetota</taxon>
        <taxon>Actinomycetes</taxon>
        <taxon>Micromonosporales</taxon>
        <taxon>Micromonosporaceae</taxon>
        <taxon>Krasilnikovia</taxon>
    </lineage>
</organism>
<evidence type="ECO:0000313" key="7">
    <source>
        <dbReference type="EMBL" id="RZU53297.1"/>
    </source>
</evidence>
<dbReference type="AlphaFoldDB" id="A0A4Q7ZQC1"/>
<evidence type="ECO:0000256" key="2">
    <source>
        <dbReference type="ARBA" id="ARBA00023082"/>
    </source>
</evidence>
<dbReference type="InterPro" id="IPR014284">
    <property type="entry name" value="RNA_pol_sigma-70_dom"/>
</dbReference>
<accession>A0A4Q7ZQC1</accession>
<keyword evidence="1" id="KW-0805">Transcription regulation</keyword>
<reference evidence="7 8" key="1">
    <citation type="submission" date="2019-02" db="EMBL/GenBank/DDBJ databases">
        <title>Sequencing the genomes of 1000 actinobacteria strains.</title>
        <authorList>
            <person name="Klenk H.-P."/>
        </authorList>
    </citation>
    <scope>NUCLEOTIDE SEQUENCE [LARGE SCALE GENOMIC DNA]</scope>
    <source>
        <strain evidence="7 8">DSM 45162</strain>
    </source>
</reference>
<dbReference type="GO" id="GO:0006352">
    <property type="term" value="P:DNA-templated transcription initiation"/>
    <property type="evidence" value="ECO:0007669"/>
    <property type="project" value="InterPro"/>
</dbReference>
<keyword evidence="3" id="KW-0238">DNA-binding</keyword>
<feature type="region of interest" description="Disordered" evidence="5">
    <location>
        <begin position="360"/>
        <end position="401"/>
    </location>
</feature>
<dbReference type="InterPro" id="IPR013325">
    <property type="entry name" value="RNA_pol_sigma_r2"/>
</dbReference>
<dbReference type="Pfam" id="PF04542">
    <property type="entry name" value="Sigma70_r2"/>
    <property type="match status" value="1"/>
</dbReference>
<keyword evidence="2" id="KW-0731">Sigma factor</keyword>
<dbReference type="Proteomes" id="UP000292564">
    <property type="component" value="Unassembled WGS sequence"/>
</dbReference>
<dbReference type="NCBIfam" id="TIGR02937">
    <property type="entry name" value="sigma70-ECF"/>
    <property type="match status" value="1"/>
</dbReference>